<evidence type="ECO:0000313" key="2">
    <source>
        <dbReference type="EMBL" id="HIS37535.1"/>
    </source>
</evidence>
<evidence type="ECO:0000313" key="3">
    <source>
        <dbReference type="Proteomes" id="UP000823928"/>
    </source>
</evidence>
<dbReference type="EMBL" id="DVIU01000270">
    <property type="protein sequence ID" value="HIS37535.1"/>
    <property type="molecule type" value="Genomic_DNA"/>
</dbReference>
<gene>
    <name evidence="2" type="ORF">IAC10_13095</name>
</gene>
<reference evidence="2" key="1">
    <citation type="submission" date="2020-10" db="EMBL/GenBank/DDBJ databases">
        <authorList>
            <person name="Gilroy R."/>
        </authorList>
    </citation>
    <scope>NUCLEOTIDE SEQUENCE</scope>
    <source>
        <strain evidence="2">6276</strain>
    </source>
</reference>
<reference evidence="2" key="2">
    <citation type="journal article" date="2021" name="PeerJ">
        <title>Extensive microbial diversity within the chicken gut microbiome revealed by metagenomics and culture.</title>
        <authorList>
            <person name="Gilroy R."/>
            <person name="Ravi A."/>
            <person name="Getino M."/>
            <person name="Pursley I."/>
            <person name="Horton D.L."/>
            <person name="Alikhan N.F."/>
            <person name="Baker D."/>
            <person name="Gharbi K."/>
            <person name="Hall N."/>
            <person name="Watson M."/>
            <person name="Adriaenssens E.M."/>
            <person name="Foster-Nyarko E."/>
            <person name="Jarju S."/>
            <person name="Secka A."/>
            <person name="Antonio M."/>
            <person name="Oren A."/>
            <person name="Chaudhuri R.R."/>
            <person name="La Ragione R."/>
            <person name="Hildebrand F."/>
            <person name="Pallen M.J."/>
        </authorList>
    </citation>
    <scope>NUCLEOTIDE SEQUENCE</scope>
    <source>
        <strain evidence="2">6276</strain>
    </source>
</reference>
<feature type="domain" description="Recombinase zinc beta ribbon" evidence="1">
    <location>
        <begin position="22"/>
        <end position="82"/>
    </location>
</feature>
<organism evidence="2 3">
    <name type="scientific">Candidatus Scatousia excrementigallinarum</name>
    <dbReference type="NCBI Taxonomy" id="2840935"/>
    <lineage>
        <taxon>Bacteria</taxon>
        <taxon>Candidatus Scatousia</taxon>
    </lineage>
</organism>
<dbReference type="Pfam" id="PF13408">
    <property type="entry name" value="Zn_ribbon_recom"/>
    <property type="match status" value="1"/>
</dbReference>
<proteinExistence type="predicted"/>
<sequence>MVQAEIRRRKGLGKTYSGNTVFASKIIGGDCGGYYGPKVWHSTDKYRKVIYRCNAKYKEGEPKCKTPTITEEDIKSAFIRAFNTLKENKEQLLDDCQYIQSTLGDTALIDAQLKSAIE</sequence>
<dbReference type="InterPro" id="IPR025827">
    <property type="entry name" value="Zn_ribbon_recom_dom"/>
</dbReference>
<comment type="caution">
    <text evidence="2">The sequence shown here is derived from an EMBL/GenBank/DDBJ whole genome shotgun (WGS) entry which is preliminary data.</text>
</comment>
<name>A0A9D1JPS2_9BACT</name>
<dbReference type="AlphaFoldDB" id="A0A9D1JPS2"/>
<protein>
    <submittedName>
        <fullName evidence="2">Zinc ribbon domain-containing protein</fullName>
    </submittedName>
</protein>
<dbReference type="Proteomes" id="UP000823928">
    <property type="component" value="Unassembled WGS sequence"/>
</dbReference>
<accession>A0A9D1JPS2</accession>
<evidence type="ECO:0000259" key="1">
    <source>
        <dbReference type="Pfam" id="PF13408"/>
    </source>
</evidence>